<dbReference type="PROSITE" id="PS51186">
    <property type="entry name" value="GNAT"/>
    <property type="match status" value="1"/>
</dbReference>
<keyword evidence="3" id="KW-1185">Reference proteome</keyword>
<dbReference type="SUPFAM" id="SSF55729">
    <property type="entry name" value="Acyl-CoA N-acyltransferases (Nat)"/>
    <property type="match status" value="1"/>
</dbReference>
<dbReference type="EMBL" id="CALYLO010000001">
    <property type="protein sequence ID" value="CAH8244329.1"/>
    <property type="molecule type" value="Genomic_DNA"/>
</dbReference>
<dbReference type="InterPro" id="IPR000182">
    <property type="entry name" value="GNAT_dom"/>
</dbReference>
<dbReference type="Pfam" id="PF13302">
    <property type="entry name" value="Acetyltransf_3"/>
    <property type="match status" value="1"/>
</dbReference>
<dbReference type="Proteomes" id="UP001154322">
    <property type="component" value="Unassembled WGS sequence"/>
</dbReference>
<dbReference type="InterPro" id="IPR016181">
    <property type="entry name" value="Acyl_CoA_acyltransferase"/>
</dbReference>
<evidence type="ECO:0000313" key="2">
    <source>
        <dbReference type="EMBL" id="CAH8244329.1"/>
    </source>
</evidence>
<reference evidence="2" key="1">
    <citation type="submission" date="2022-06" db="EMBL/GenBank/DDBJ databases">
        <authorList>
            <person name="Dietemann V."/>
            <person name="Ory F."/>
            <person name="Dainat B."/>
            <person name="Oberhansli S."/>
        </authorList>
    </citation>
    <scope>NUCLEOTIDE SEQUENCE</scope>
    <source>
        <strain evidence="2">Ena-SAMPLE-TAB-26-04-2022-14:26:32:270-5432</strain>
    </source>
</reference>
<proteinExistence type="predicted"/>
<accession>A0ABM9FYJ9</accession>
<dbReference type="InterPro" id="IPR051531">
    <property type="entry name" value="N-acetyltransferase"/>
</dbReference>
<gene>
    <name evidence="2" type="ORF">WJ0W_001567</name>
</gene>
<feature type="domain" description="N-acetyltransferase" evidence="1">
    <location>
        <begin position="10"/>
        <end position="157"/>
    </location>
</feature>
<dbReference type="Gene3D" id="3.40.630.30">
    <property type="match status" value="1"/>
</dbReference>
<dbReference type="RefSeq" id="WP_213426794.1">
    <property type="nucleotide sequence ID" value="NZ_AP031286.1"/>
</dbReference>
<evidence type="ECO:0000259" key="1">
    <source>
        <dbReference type="PROSITE" id="PS51186"/>
    </source>
</evidence>
<dbReference type="PANTHER" id="PTHR43792">
    <property type="entry name" value="GNAT FAMILY, PUTATIVE (AFU_ORTHOLOGUE AFUA_3G00765)-RELATED-RELATED"/>
    <property type="match status" value="1"/>
</dbReference>
<name>A0ABM9FYJ9_9BACL</name>
<evidence type="ECO:0000313" key="3">
    <source>
        <dbReference type="Proteomes" id="UP001154322"/>
    </source>
</evidence>
<comment type="caution">
    <text evidence="2">The sequence shown here is derived from an EMBL/GenBank/DDBJ whole genome shotgun (WGS) entry which is preliminary data.</text>
</comment>
<protein>
    <submittedName>
        <fullName evidence="2">GNAT family N-acetyltransferase</fullName>
    </submittedName>
</protein>
<sequence>MLYNGRQNNYNLYKSTLSLPYPYPLECALSWIATHEQNFELDRRYEFAITDKNSGQLYGAIALSNHKQHKNGEIAYWIGEEFWGNGYATEAAIAVLEFAFKEKSYHRVYACHFRSNPASGKIMEKCGMLYEGTLKDHVYKNGSFEDLVFYGIMKPMKYV</sequence>
<organism evidence="2 3">
    <name type="scientific">Paenibacillus melissococcoides</name>
    <dbReference type="NCBI Taxonomy" id="2912268"/>
    <lineage>
        <taxon>Bacteria</taxon>
        <taxon>Bacillati</taxon>
        <taxon>Bacillota</taxon>
        <taxon>Bacilli</taxon>
        <taxon>Bacillales</taxon>
        <taxon>Paenibacillaceae</taxon>
        <taxon>Paenibacillus</taxon>
    </lineage>
</organism>